<dbReference type="SUPFAM" id="SSF100879">
    <property type="entry name" value="Lesion bypass DNA polymerase (Y-family), little finger domain"/>
    <property type="match status" value="1"/>
</dbReference>
<reference evidence="8 9" key="1">
    <citation type="submission" date="2019-09" db="EMBL/GenBank/DDBJ databases">
        <title>Whole-genome sequence of the purple sulfur bacterium Thiohalocapsa marina DSM 19078.</title>
        <authorList>
            <person name="Kyndt J.A."/>
            <person name="Meyer T.E."/>
        </authorList>
    </citation>
    <scope>NUCLEOTIDE SEQUENCE [LARGE SCALE GENOMIC DNA]</scope>
    <source>
        <strain evidence="8 9">DSM 19078</strain>
    </source>
</reference>
<dbReference type="Gene3D" id="3.30.70.270">
    <property type="match status" value="1"/>
</dbReference>
<gene>
    <name evidence="8" type="ORF">F2Q65_17645</name>
</gene>
<evidence type="ECO:0000256" key="6">
    <source>
        <dbReference type="SAM" id="MobiDB-lite"/>
    </source>
</evidence>
<dbReference type="PANTHER" id="PTHR11076:SF34">
    <property type="entry name" value="PROTEIN UMUC"/>
    <property type="match status" value="1"/>
</dbReference>
<dbReference type="GO" id="GO:0006281">
    <property type="term" value="P:DNA repair"/>
    <property type="evidence" value="ECO:0007669"/>
    <property type="project" value="UniProtKB-KW"/>
</dbReference>
<dbReference type="GO" id="GO:0003887">
    <property type="term" value="F:DNA-directed DNA polymerase activity"/>
    <property type="evidence" value="ECO:0007669"/>
    <property type="project" value="TreeGrafter"/>
</dbReference>
<dbReference type="Gene3D" id="3.30.1490.100">
    <property type="entry name" value="DNA polymerase, Y-family, little finger domain"/>
    <property type="match status" value="1"/>
</dbReference>
<dbReference type="PROSITE" id="PS50173">
    <property type="entry name" value="UMUC"/>
    <property type="match status" value="1"/>
</dbReference>
<dbReference type="EMBL" id="VWXX01000043">
    <property type="protein sequence ID" value="KAA6182600.1"/>
    <property type="molecule type" value="Genomic_DNA"/>
</dbReference>
<feature type="compositionally biased region" description="Basic and acidic residues" evidence="6">
    <location>
        <begin position="414"/>
        <end position="432"/>
    </location>
</feature>
<keyword evidence="2" id="KW-0227">DNA damage</keyword>
<dbReference type="InterPro" id="IPR017961">
    <property type="entry name" value="DNA_pol_Y-fam_little_finger"/>
</dbReference>
<sequence>MPPVIGSPDPRIALVDCNSFYASCEQVFRPDLQGRAVVVLSNNDGCIVARSREAKALGLRMGEPWFKAQRRLQAGRAPQPAGEVTALSSNYALYADMSNRVMRILGRFAPRQEVYSIDESFLDLSGLPEPAAAIGQRIRSTVLQWTGLPVCVGIGPTKTLAKLANHLAKQDARWNGVCDLAALAEPDIDRLLADLAVGEVWGVGARLARRLQALGIDSALALRRAAPRQIRQQASVVLERTALELRGIPCLALEDMTPDKQQIRCSRSFGAPVTSLRELTEAITTFASRAAEKLRAQQGEAAAVAVEIQTSPFRTDSTPYAASRSVALATPSADTRALVAAACQGLRQIYRQHRRYTKAGVLLLGLGPAANTQPSLFDDSDSRRQSRALMAALDQINDRFGRGSLYLANARPAARSDPRPAPRWARRQDHRSPRYTTRWDELPVAHC</sequence>
<dbReference type="GO" id="GO:0003684">
    <property type="term" value="F:damaged DNA binding"/>
    <property type="evidence" value="ECO:0007669"/>
    <property type="project" value="InterPro"/>
</dbReference>
<dbReference type="RefSeq" id="WP_150094719.1">
    <property type="nucleotide sequence ID" value="NZ_VWXX01000043.1"/>
</dbReference>
<evidence type="ECO:0000256" key="2">
    <source>
        <dbReference type="ARBA" id="ARBA00022763"/>
    </source>
</evidence>
<evidence type="ECO:0000313" key="9">
    <source>
        <dbReference type="Proteomes" id="UP000322981"/>
    </source>
</evidence>
<dbReference type="Pfam" id="PF13438">
    <property type="entry name" value="DUF4113"/>
    <property type="match status" value="1"/>
</dbReference>
<dbReference type="InterPro" id="IPR043128">
    <property type="entry name" value="Rev_trsase/Diguanyl_cyclase"/>
</dbReference>
<dbReference type="PANTHER" id="PTHR11076">
    <property type="entry name" value="DNA REPAIR POLYMERASE UMUC / TRANSFERASE FAMILY MEMBER"/>
    <property type="match status" value="1"/>
</dbReference>
<dbReference type="Gene3D" id="1.10.150.20">
    <property type="entry name" value="5' to 3' exonuclease, C-terminal subdomain"/>
    <property type="match status" value="1"/>
</dbReference>
<dbReference type="InterPro" id="IPR050116">
    <property type="entry name" value="DNA_polymerase-Y"/>
</dbReference>
<dbReference type="InterPro" id="IPR001126">
    <property type="entry name" value="UmuC"/>
</dbReference>
<comment type="caution">
    <text evidence="8">The sequence shown here is derived from an EMBL/GenBank/DDBJ whole genome shotgun (WGS) entry which is preliminary data.</text>
</comment>
<evidence type="ECO:0000256" key="3">
    <source>
        <dbReference type="ARBA" id="ARBA00023199"/>
    </source>
</evidence>
<dbReference type="Proteomes" id="UP000322981">
    <property type="component" value="Unassembled WGS sequence"/>
</dbReference>
<keyword evidence="4" id="KW-0234">DNA repair</keyword>
<dbReference type="Gene3D" id="3.40.1170.60">
    <property type="match status" value="1"/>
</dbReference>
<keyword evidence="5" id="KW-0742">SOS response</keyword>
<evidence type="ECO:0000259" key="7">
    <source>
        <dbReference type="PROSITE" id="PS50173"/>
    </source>
</evidence>
<dbReference type="InterPro" id="IPR036775">
    <property type="entry name" value="DNA_pol_Y-fam_lit_finger_sf"/>
</dbReference>
<dbReference type="GO" id="GO:0005829">
    <property type="term" value="C:cytosol"/>
    <property type="evidence" value="ECO:0007669"/>
    <property type="project" value="TreeGrafter"/>
</dbReference>
<feature type="domain" description="UmuC" evidence="7">
    <location>
        <begin position="12"/>
        <end position="204"/>
    </location>
</feature>
<evidence type="ECO:0000256" key="1">
    <source>
        <dbReference type="ARBA" id="ARBA00010945"/>
    </source>
</evidence>
<dbReference type="NCBIfam" id="NF002955">
    <property type="entry name" value="PRK03609.1"/>
    <property type="match status" value="1"/>
</dbReference>
<evidence type="ECO:0000256" key="4">
    <source>
        <dbReference type="ARBA" id="ARBA00023204"/>
    </source>
</evidence>
<evidence type="ECO:0000313" key="8">
    <source>
        <dbReference type="EMBL" id="KAA6182600.1"/>
    </source>
</evidence>
<dbReference type="Pfam" id="PF00817">
    <property type="entry name" value="IMS"/>
    <property type="match status" value="1"/>
</dbReference>
<organism evidence="8 9">
    <name type="scientific">Thiohalocapsa marina</name>
    <dbReference type="NCBI Taxonomy" id="424902"/>
    <lineage>
        <taxon>Bacteria</taxon>
        <taxon>Pseudomonadati</taxon>
        <taxon>Pseudomonadota</taxon>
        <taxon>Gammaproteobacteria</taxon>
        <taxon>Chromatiales</taxon>
        <taxon>Chromatiaceae</taxon>
        <taxon>Thiohalocapsa</taxon>
    </lineage>
</organism>
<evidence type="ECO:0000256" key="5">
    <source>
        <dbReference type="ARBA" id="ARBA00023236"/>
    </source>
</evidence>
<keyword evidence="3" id="KW-0741">SOS mutagenesis</keyword>
<dbReference type="CDD" id="cd01700">
    <property type="entry name" value="PolY_Pol_V_umuC"/>
    <property type="match status" value="1"/>
</dbReference>
<dbReference type="GO" id="GO:0009432">
    <property type="term" value="P:SOS response"/>
    <property type="evidence" value="ECO:0007669"/>
    <property type="project" value="UniProtKB-KW"/>
</dbReference>
<dbReference type="SUPFAM" id="SSF56672">
    <property type="entry name" value="DNA/RNA polymerases"/>
    <property type="match status" value="1"/>
</dbReference>
<protein>
    <submittedName>
        <fullName evidence="8">Y-family DNA polymerase</fullName>
    </submittedName>
</protein>
<dbReference type="OrthoDB" id="9808813at2"/>
<dbReference type="AlphaFoldDB" id="A0A5M8FFB1"/>
<dbReference type="InterPro" id="IPR024728">
    <property type="entry name" value="PolY_HhH_motif"/>
</dbReference>
<name>A0A5M8FFB1_9GAMM</name>
<proteinExistence type="inferred from homology"/>
<feature type="region of interest" description="Disordered" evidence="6">
    <location>
        <begin position="411"/>
        <end position="432"/>
    </location>
</feature>
<dbReference type="Pfam" id="PF11798">
    <property type="entry name" value="IMS_HHH"/>
    <property type="match status" value="1"/>
</dbReference>
<comment type="similarity">
    <text evidence="1">Belongs to the DNA polymerase type-Y family.</text>
</comment>
<accession>A0A5M8FFB1</accession>
<dbReference type="InterPro" id="IPR043502">
    <property type="entry name" value="DNA/RNA_pol_sf"/>
</dbReference>
<dbReference type="Pfam" id="PF11799">
    <property type="entry name" value="IMS_C"/>
    <property type="match status" value="1"/>
</dbReference>
<keyword evidence="9" id="KW-1185">Reference proteome</keyword>
<dbReference type="GO" id="GO:0042276">
    <property type="term" value="P:error-prone translesion synthesis"/>
    <property type="evidence" value="ECO:0007669"/>
    <property type="project" value="TreeGrafter"/>
</dbReference>
<dbReference type="InterPro" id="IPR025188">
    <property type="entry name" value="DUF4113"/>
</dbReference>